<feature type="chain" id="PRO_5004227817" description="Ejaculatory bulb-specific protein 3 precursor,putative" evidence="1">
    <location>
        <begin position="17"/>
        <end position="149"/>
    </location>
</feature>
<feature type="signal peptide" evidence="1">
    <location>
        <begin position="1"/>
        <end position="16"/>
    </location>
</feature>
<dbReference type="AlphaFoldDB" id="Q3LB39"/>
<dbReference type="InterPro" id="IPR036682">
    <property type="entry name" value="OS_D_A10/PebIII_sf"/>
</dbReference>
<evidence type="ECO:0000313" key="2">
    <source>
        <dbReference type="EMBL" id="CAJ01514.1"/>
    </source>
</evidence>
<dbReference type="EMBL" id="AJ973467">
    <property type="protein sequence ID" value="CAJ01514.1"/>
    <property type="molecule type" value="mRNA"/>
</dbReference>
<keyword evidence="1" id="KW-0732">Signal</keyword>
<protein>
    <recommendedName>
        <fullName evidence="3">Ejaculatory bulb-specific protein 3 precursor,putative</fullName>
    </recommendedName>
</protein>
<accession>Q3LB39</accession>
<dbReference type="InterPro" id="IPR005055">
    <property type="entry name" value="A10/PebIII"/>
</dbReference>
<dbReference type="Pfam" id="PF03392">
    <property type="entry name" value="OS-D"/>
    <property type="match status" value="1"/>
</dbReference>
<dbReference type="PANTHER" id="PTHR11257:SF13">
    <property type="entry name" value="GEO07322P1"/>
    <property type="match status" value="1"/>
</dbReference>
<evidence type="ECO:0000256" key="1">
    <source>
        <dbReference type="SAM" id="SignalP"/>
    </source>
</evidence>
<dbReference type="Gene3D" id="1.10.2080.10">
    <property type="entry name" value="Insect odorant-binding protein A10/Ejaculatory bulb-specific protein 3"/>
    <property type="match status" value="1"/>
</dbReference>
<sequence>MKVAFVLFCAFALAAGARVPRDEKYSTKYDNIDLDSILKNDRLLQNYVNCLLDKGTCTPEGTDLKKVLPDALENACAKCSEAQKRGAEKKLSDTFLKTKRMFSLFWKLNTIQTVSTERSTKLKPKKEKSNFKFNINSINNINNNINNRN</sequence>
<reference evidence="2" key="1">
    <citation type="submission" date="2005-06" db="EMBL/GenBank/DDBJ databases">
        <title>Evolution and expression of a gene family with putative functions in insect chemoreception, revealed by genome and EST analysis.</title>
        <authorList>
            <person name="Kan Y.C."/>
            <person name="Antoniw J."/>
            <person name="Field L.M."/>
            <person name="Pickett J.A."/>
            <person name="Zhou J.J."/>
        </authorList>
    </citation>
    <scope>NUCLEOTIDE SEQUENCE</scope>
</reference>
<dbReference type="SUPFAM" id="SSF100910">
    <property type="entry name" value="Chemosensory protein Csp2"/>
    <property type="match status" value="1"/>
</dbReference>
<proteinExistence type="evidence at transcript level"/>
<name>Q3LB39_PEDHC</name>
<organism evidence="2">
    <name type="scientific">Pediculus humanus subsp. corporis</name>
    <name type="common">Body louse</name>
    <dbReference type="NCBI Taxonomy" id="121224"/>
    <lineage>
        <taxon>Eukaryota</taxon>
        <taxon>Metazoa</taxon>
        <taxon>Ecdysozoa</taxon>
        <taxon>Arthropoda</taxon>
        <taxon>Hexapoda</taxon>
        <taxon>Insecta</taxon>
        <taxon>Pterygota</taxon>
        <taxon>Neoptera</taxon>
        <taxon>Paraneoptera</taxon>
        <taxon>Psocodea</taxon>
        <taxon>Troctomorpha</taxon>
        <taxon>Phthiraptera</taxon>
        <taxon>Anoplura</taxon>
        <taxon>Pediculidae</taxon>
        <taxon>Pediculus</taxon>
    </lineage>
</organism>
<dbReference type="PANTHER" id="PTHR11257">
    <property type="entry name" value="CHEMOSENSORY PROTEIN-RELATED"/>
    <property type="match status" value="1"/>
</dbReference>
<evidence type="ECO:0008006" key="3">
    <source>
        <dbReference type="Google" id="ProtNLM"/>
    </source>
</evidence>